<feature type="domain" description="Histidine kinase" evidence="15">
    <location>
        <begin position="528"/>
        <end position="761"/>
    </location>
</feature>
<evidence type="ECO:0000256" key="10">
    <source>
        <dbReference type="ARBA" id="ARBA00023012"/>
    </source>
</evidence>
<feature type="region of interest" description="Disordered" evidence="13">
    <location>
        <begin position="449"/>
        <end position="494"/>
    </location>
</feature>
<feature type="domain" description="HAMP" evidence="17">
    <location>
        <begin position="208"/>
        <end position="262"/>
    </location>
</feature>
<dbReference type="RefSeq" id="WP_204539043.1">
    <property type="nucleotide sequence ID" value="NZ_JAFBFI010000002.1"/>
</dbReference>
<keyword evidence="14" id="KW-0812">Transmembrane</keyword>
<organism evidence="18 19">
    <name type="scientific">Peribacillus deserti</name>
    <dbReference type="NCBI Taxonomy" id="673318"/>
    <lineage>
        <taxon>Bacteria</taxon>
        <taxon>Bacillati</taxon>
        <taxon>Bacillota</taxon>
        <taxon>Bacilli</taxon>
        <taxon>Bacillales</taxon>
        <taxon>Bacillaceae</taxon>
        <taxon>Peribacillus</taxon>
    </lineage>
</organism>
<dbReference type="InterPro" id="IPR011006">
    <property type="entry name" value="CheY-like_superfamily"/>
</dbReference>
<comment type="subcellular location">
    <subcellularLocation>
        <location evidence="2">Cell membrane</location>
        <topology evidence="2">Multi-pass membrane protein</topology>
    </subcellularLocation>
</comment>
<dbReference type="CDD" id="cd16922">
    <property type="entry name" value="HATPase_EvgS-ArcB-TorS-like"/>
    <property type="match status" value="1"/>
</dbReference>
<keyword evidence="4" id="KW-1003">Cell membrane</keyword>
<feature type="transmembrane region" description="Helical" evidence="14">
    <location>
        <begin position="6"/>
        <end position="29"/>
    </location>
</feature>
<feature type="compositionally biased region" description="Low complexity" evidence="13">
    <location>
        <begin position="449"/>
        <end position="477"/>
    </location>
</feature>
<keyword evidence="19" id="KW-1185">Reference proteome</keyword>
<dbReference type="Gene3D" id="3.30.565.10">
    <property type="entry name" value="Histidine kinase-like ATPase, C-terminal domain"/>
    <property type="match status" value="1"/>
</dbReference>
<evidence type="ECO:0000256" key="5">
    <source>
        <dbReference type="ARBA" id="ARBA00022553"/>
    </source>
</evidence>
<dbReference type="PROSITE" id="PS50885">
    <property type="entry name" value="HAMP"/>
    <property type="match status" value="1"/>
</dbReference>
<evidence type="ECO:0000256" key="6">
    <source>
        <dbReference type="ARBA" id="ARBA00022679"/>
    </source>
</evidence>
<keyword evidence="10" id="KW-0902">Two-component regulatory system</keyword>
<dbReference type="PANTHER" id="PTHR45339:SF1">
    <property type="entry name" value="HYBRID SIGNAL TRANSDUCTION HISTIDINE KINASE J"/>
    <property type="match status" value="1"/>
</dbReference>
<dbReference type="Pfam" id="PF00672">
    <property type="entry name" value="HAMP"/>
    <property type="match status" value="1"/>
</dbReference>
<dbReference type="SMART" id="SM00388">
    <property type="entry name" value="HisKA"/>
    <property type="match status" value="1"/>
</dbReference>
<proteinExistence type="predicted"/>
<reference evidence="18 19" key="1">
    <citation type="submission" date="2021-01" db="EMBL/GenBank/DDBJ databases">
        <title>Genomic Encyclopedia of Type Strains, Phase IV (KMG-IV): sequencing the most valuable type-strain genomes for metagenomic binning, comparative biology and taxonomic classification.</title>
        <authorList>
            <person name="Goeker M."/>
        </authorList>
    </citation>
    <scope>NUCLEOTIDE SEQUENCE [LARGE SCALE GENOMIC DNA]</scope>
    <source>
        <strain evidence="18 19">DSM 105482</strain>
    </source>
</reference>
<dbReference type="PANTHER" id="PTHR45339">
    <property type="entry name" value="HYBRID SIGNAL TRANSDUCTION HISTIDINE KINASE J"/>
    <property type="match status" value="1"/>
</dbReference>
<dbReference type="SUPFAM" id="SSF52172">
    <property type="entry name" value="CheY-like"/>
    <property type="match status" value="1"/>
</dbReference>
<dbReference type="InterPro" id="IPR003660">
    <property type="entry name" value="HAMP_dom"/>
</dbReference>
<protein>
    <recommendedName>
        <fullName evidence="3">histidine kinase</fullName>
        <ecNumber evidence="3">2.7.13.3</ecNumber>
    </recommendedName>
</protein>
<evidence type="ECO:0000256" key="12">
    <source>
        <dbReference type="PROSITE-ProRule" id="PRU00169"/>
    </source>
</evidence>
<sequence>MGFKKKQFIGLGLTVFFMFLLLFIILFMMQSIKANMLEMVQDRYHKVNEATEIRQQLYKNDRDLVNLFSTSNSDLELAAENLQSEANKNKINTKLLQLETILNRNKSKVLVKEIKDAYETYSDMQAKIADQIKGKASKSEIQETYNKELETRNYLFSKIDEFKVFQESLMKNSLQDATDKYDQLVTTLIVVVSIALILIVLVMLWVIRSTVSNISSITQVMKNVDFNNLSSIPRIQVKAKDEIGEIAEAFNSMASSIEEYNSREQRYTAEIQEQNWVQTNSVEIVNIYSRHVTVAGLAEQFIRKLAPVMGASLGALYLKDDREGKAVFKKIASYADTEDSVGKQEFNIGEGIIGQCVKEKQPVYLKDIPSDYRVVSTGLGEVQPKDLIIAPVMLKEEVVAVAEFASLSEFTAREQKLLENVIETLGIGITNIIGRMEVERLLTESQAQTEELQAQSEELQTQSEELQAQSEELQSQTEELRMTNEKLEERSRDAELKSEELQAAKEQLEEKAKQLQLSSKYKSEFLANMSHELRTPLNSILLLSEMLTDDPDHELSEEQKEFANVIHSSGQDLLNLINDILDLSKIEAGKLEVSFEEVYLSEFIERMERNFSQTAKNKNIDFNVNFSQQVPPIIYTDEQRLQQIIKNLLSNAFKFTEKGSVSINIDHAHPEEIRFNPLASQVDAWVKISVTDTGIGIAQDKQSMIFEAFQQVDGAIMRKFGGTGLGLSITKEFCQLLGGTCTVESQEGKGSTFTIIIPNLPGGMPALKEIEAAEFQAAAALEQTSAAGLMSVDSVVKVPAEEIDHNTSLPTVLSGKTVIVADDDHRNIFALKNALLKEGMNVITAENGAECLDKMMVLDSVDMVLMDIMMPVMDGYEAMKRIRAINTEIPIIALTAKAMKGDREKCIEAGATDYISKPLKLDQLLSAMQVWLS</sequence>
<evidence type="ECO:0000256" key="4">
    <source>
        <dbReference type="ARBA" id="ARBA00022475"/>
    </source>
</evidence>
<dbReference type="PROSITE" id="PS50109">
    <property type="entry name" value="HIS_KIN"/>
    <property type="match status" value="1"/>
</dbReference>
<evidence type="ECO:0000259" key="15">
    <source>
        <dbReference type="PROSITE" id="PS50109"/>
    </source>
</evidence>
<dbReference type="EMBL" id="JAFBFI010000002">
    <property type="protein sequence ID" value="MBM7691486.1"/>
    <property type="molecule type" value="Genomic_DNA"/>
</dbReference>
<dbReference type="CDD" id="cd06225">
    <property type="entry name" value="HAMP"/>
    <property type="match status" value="1"/>
</dbReference>
<dbReference type="Pfam" id="PF12729">
    <property type="entry name" value="4HB_MCP_1"/>
    <property type="match status" value="1"/>
</dbReference>
<dbReference type="Pfam" id="PF13185">
    <property type="entry name" value="GAF_2"/>
    <property type="match status" value="1"/>
</dbReference>
<feature type="modified residue" description="4-aspartylphosphate" evidence="12">
    <location>
        <position position="867"/>
    </location>
</feature>
<evidence type="ECO:0000313" key="19">
    <source>
        <dbReference type="Proteomes" id="UP000823486"/>
    </source>
</evidence>
<dbReference type="CDD" id="cd00082">
    <property type="entry name" value="HisKA"/>
    <property type="match status" value="1"/>
</dbReference>
<dbReference type="Pfam" id="PF00072">
    <property type="entry name" value="Response_reg"/>
    <property type="match status" value="1"/>
</dbReference>
<evidence type="ECO:0000256" key="3">
    <source>
        <dbReference type="ARBA" id="ARBA00012438"/>
    </source>
</evidence>
<dbReference type="Gene3D" id="3.40.50.2300">
    <property type="match status" value="1"/>
</dbReference>
<keyword evidence="7" id="KW-0547">Nucleotide-binding</keyword>
<dbReference type="SUPFAM" id="SSF55781">
    <property type="entry name" value="GAF domain-like"/>
    <property type="match status" value="1"/>
</dbReference>
<evidence type="ECO:0000256" key="11">
    <source>
        <dbReference type="ARBA" id="ARBA00023136"/>
    </source>
</evidence>
<keyword evidence="8 18" id="KW-0418">Kinase</keyword>
<dbReference type="Gene3D" id="3.30.450.40">
    <property type="match status" value="1"/>
</dbReference>
<dbReference type="CDD" id="cd19411">
    <property type="entry name" value="MCP2201-like_sensor"/>
    <property type="match status" value="1"/>
</dbReference>
<dbReference type="PROSITE" id="PS50110">
    <property type="entry name" value="RESPONSE_REGULATORY"/>
    <property type="match status" value="1"/>
</dbReference>
<dbReference type="Gene3D" id="1.10.287.130">
    <property type="match status" value="1"/>
</dbReference>
<evidence type="ECO:0000256" key="1">
    <source>
        <dbReference type="ARBA" id="ARBA00000085"/>
    </source>
</evidence>
<feature type="domain" description="Response regulatory" evidence="16">
    <location>
        <begin position="817"/>
        <end position="932"/>
    </location>
</feature>
<dbReference type="InterPro" id="IPR047347">
    <property type="entry name" value="YvaQ-like_sensor"/>
</dbReference>
<evidence type="ECO:0000256" key="9">
    <source>
        <dbReference type="ARBA" id="ARBA00022840"/>
    </source>
</evidence>
<keyword evidence="14" id="KW-1133">Transmembrane helix</keyword>
<evidence type="ECO:0000256" key="2">
    <source>
        <dbReference type="ARBA" id="ARBA00004651"/>
    </source>
</evidence>
<dbReference type="SMART" id="SM00387">
    <property type="entry name" value="HATPase_c"/>
    <property type="match status" value="1"/>
</dbReference>
<dbReference type="InterPro" id="IPR004358">
    <property type="entry name" value="Sig_transdc_His_kin-like_C"/>
</dbReference>
<accession>A0ABS2QEA9</accession>
<dbReference type="GO" id="GO:0004673">
    <property type="term" value="F:protein histidine kinase activity"/>
    <property type="evidence" value="ECO:0007669"/>
    <property type="project" value="UniProtKB-EC"/>
</dbReference>
<dbReference type="InterPro" id="IPR003594">
    <property type="entry name" value="HATPase_dom"/>
</dbReference>
<dbReference type="InterPro" id="IPR005467">
    <property type="entry name" value="His_kinase_dom"/>
</dbReference>
<dbReference type="Pfam" id="PF00512">
    <property type="entry name" value="HisKA"/>
    <property type="match status" value="1"/>
</dbReference>
<dbReference type="InterPro" id="IPR029016">
    <property type="entry name" value="GAF-like_dom_sf"/>
</dbReference>
<keyword evidence="6 18" id="KW-0808">Transferase</keyword>
<dbReference type="InterPro" id="IPR036890">
    <property type="entry name" value="HATPase_C_sf"/>
</dbReference>
<dbReference type="SUPFAM" id="SSF55874">
    <property type="entry name" value="ATPase domain of HSP90 chaperone/DNA topoisomerase II/histidine kinase"/>
    <property type="match status" value="1"/>
</dbReference>
<comment type="caution">
    <text evidence="18">The sequence shown here is derived from an EMBL/GenBank/DDBJ whole genome shotgun (WGS) entry which is preliminary data.</text>
</comment>
<dbReference type="CDD" id="cd17546">
    <property type="entry name" value="REC_hyHK_CKI1_RcsC-like"/>
    <property type="match status" value="1"/>
</dbReference>
<evidence type="ECO:0000256" key="13">
    <source>
        <dbReference type="SAM" id="MobiDB-lite"/>
    </source>
</evidence>
<feature type="transmembrane region" description="Helical" evidence="14">
    <location>
        <begin position="184"/>
        <end position="207"/>
    </location>
</feature>
<dbReference type="Pfam" id="PF02518">
    <property type="entry name" value="HATPase_c"/>
    <property type="match status" value="1"/>
</dbReference>
<comment type="catalytic activity">
    <reaction evidence="1">
        <text>ATP + protein L-histidine = ADP + protein N-phospho-L-histidine.</text>
        <dbReference type="EC" id="2.7.13.3"/>
    </reaction>
</comment>
<feature type="compositionally biased region" description="Basic and acidic residues" evidence="13">
    <location>
        <begin position="478"/>
        <end position="494"/>
    </location>
</feature>
<dbReference type="SUPFAM" id="SSF47384">
    <property type="entry name" value="Homodimeric domain of signal transducing histidine kinase"/>
    <property type="match status" value="1"/>
</dbReference>
<evidence type="ECO:0000259" key="16">
    <source>
        <dbReference type="PROSITE" id="PS50110"/>
    </source>
</evidence>
<dbReference type="InterPro" id="IPR003661">
    <property type="entry name" value="HisK_dim/P_dom"/>
</dbReference>
<keyword evidence="9" id="KW-0067">ATP-binding</keyword>
<gene>
    <name evidence="18" type="ORF">JOC77_000891</name>
</gene>
<name>A0ABS2QEA9_9BACI</name>
<dbReference type="InterPro" id="IPR036097">
    <property type="entry name" value="HisK_dim/P_sf"/>
</dbReference>
<evidence type="ECO:0000256" key="14">
    <source>
        <dbReference type="SAM" id="Phobius"/>
    </source>
</evidence>
<dbReference type="InterPro" id="IPR001789">
    <property type="entry name" value="Sig_transdc_resp-reg_receiver"/>
</dbReference>
<dbReference type="SMART" id="SM00065">
    <property type="entry name" value="GAF"/>
    <property type="match status" value="1"/>
</dbReference>
<evidence type="ECO:0000256" key="8">
    <source>
        <dbReference type="ARBA" id="ARBA00022777"/>
    </source>
</evidence>
<evidence type="ECO:0000313" key="18">
    <source>
        <dbReference type="EMBL" id="MBM7691486.1"/>
    </source>
</evidence>
<dbReference type="SMART" id="SM00448">
    <property type="entry name" value="REC"/>
    <property type="match status" value="1"/>
</dbReference>
<evidence type="ECO:0000256" key="7">
    <source>
        <dbReference type="ARBA" id="ARBA00022741"/>
    </source>
</evidence>
<dbReference type="InterPro" id="IPR003018">
    <property type="entry name" value="GAF"/>
</dbReference>
<keyword evidence="5 12" id="KW-0597">Phosphoprotein</keyword>
<dbReference type="Proteomes" id="UP000823486">
    <property type="component" value="Unassembled WGS sequence"/>
</dbReference>
<dbReference type="SMART" id="SM00304">
    <property type="entry name" value="HAMP"/>
    <property type="match status" value="1"/>
</dbReference>
<dbReference type="PRINTS" id="PR00344">
    <property type="entry name" value="BCTRLSENSOR"/>
</dbReference>
<dbReference type="Gene3D" id="6.10.340.10">
    <property type="match status" value="1"/>
</dbReference>
<dbReference type="EC" id="2.7.13.3" evidence="3"/>
<evidence type="ECO:0000259" key="17">
    <source>
        <dbReference type="PROSITE" id="PS50885"/>
    </source>
</evidence>
<keyword evidence="11 14" id="KW-0472">Membrane</keyword>
<dbReference type="InterPro" id="IPR024478">
    <property type="entry name" value="HlyB_4HB_MCP"/>
</dbReference>